<dbReference type="EC" id="2.3.2.6" evidence="10 15"/>
<evidence type="ECO:0000256" key="11">
    <source>
        <dbReference type="ARBA" id="ARBA00074372"/>
    </source>
</evidence>
<dbReference type="Gene3D" id="3.30.70.3550">
    <property type="entry name" value="Leucyl/phenylalanyl-tRNA-protein transferase, N-terminal domain"/>
    <property type="match status" value="1"/>
</dbReference>
<dbReference type="AlphaFoldDB" id="A0A6I6E8F8"/>
<dbReference type="InterPro" id="IPR042203">
    <property type="entry name" value="Leu/Phe-tRNA_Trfase_C"/>
</dbReference>
<keyword evidence="3 15" id="KW-0808">Transferase</keyword>
<evidence type="ECO:0000313" key="17">
    <source>
        <dbReference type="Proteomes" id="UP000426424"/>
    </source>
</evidence>
<evidence type="ECO:0000256" key="12">
    <source>
        <dbReference type="ARBA" id="ARBA00077136"/>
    </source>
</evidence>
<gene>
    <name evidence="15" type="primary">aat</name>
    <name evidence="16" type="ORF">E6P07_00515</name>
</gene>
<evidence type="ECO:0000256" key="10">
    <source>
        <dbReference type="ARBA" id="ARBA00066767"/>
    </source>
</evidence>
<evidence type="ECO:0000256" key="5">
    <source>
        <dbReference type="ARBA" id="ARBA00050607"/>
    </source>
</evidence>
<evidence type="ECO:0000256" key="9">
    <source>
        <dbReference type="ARBA" id="ARBA00061535"/>
    </source>
</evidence>
<evidence type="ECO:0000256" key="8">
    <source>
        <dbReference type="ARBA" id="ARBA00054043"/>
    </source>
</evidence>
<dbReference type="InterPro" id="IPR004616">
    <property type="entry name" value="Leu/Phe-tRNA_Trfase"/>
</dbReference>
<evidence type="ECO:0000256" key="15">
    <source>
        <dbReference type="HAMAP-Rule" id="MF_00688"/>
    </source>
</evidence>
<evidence type="ECO:0000256" key="1">
    <source>
        <dbReference type="ARBA" id="ARBA00004496"/>
    </source>
</evidence>
<dbReference type="NCBIfam" id="TIGR00667">
    <property type="entry name" value="aat"/>
    <property type="match status" value="1"/>
</dbReference>
<comment type="function">
    <text evidence="8 15">Functions in the N-end rule pathway of protein degradation where it conjugates Leu, Phe and, less efficiently, Met from aminoacyl-tRNAs to the N-termini of proteins containing an N-terminal arginine or lysine.</text>
</comment>
<evidence type="ECO:0000256" key="3">
    <source>
        <dbReference type="ARBA" id="ARBA00022679"/>
    </source>
</evidence>
<dbReference type="HAMAP" id="MF_00688">
    <property type="entry name" value="Leu_Phe_trans"/>
    <property type="match status" value="1"/>
</dbReference>
<dbReference type="SUPFAM" id="SSF55729">
    <property type="entry name" value="Acyl-CoA N-acyltransferases (Nat)"/>
    <property type="match status" value="1"/>
</dbReference>
<name>A0A6I6E8F8_THETI</name>
<dbReference type="KEGG" id="ttp:E6P07_00515"/>
<dbReference type="OrthoDB" id="9790282at2"/>
<reference evidence="16 17" key="1">
    <citation type="submission" date="2019-12" db="EMBL/GenBank/DDBJ databases">
        <title>The complete genome of the thermophilic, anoxygenic phototrophic gammaproteobacterium Thermochromatium tepidum.</title>
        <authorList>
            <person name="Sattley W.M."/>
            <person name="Swingley W.D."/>
            <person name="Burchell B.M."/>
            <person name="Gurbani S.A."/>
            <person name="Kujawa C.M."/>
            <person name="Nuccio D.A."/>
            <person name="Schladweiler J."/>
            <person name="Shaffer K.N."/>
            <person name="Stokes L.M."/>
            <person name="Touchman J.W."/>
            <person name="Blankenship R.E."/>
            <person name="Madigan M.T."/>
        </authorList>
    </citation>
    <scope>NUCLEOTIDE SEQUENCE [LARGE SCALE GENOMIC DNA]</scope>
    <source>
        <strain evidence="16 17">ATCC 43061</strain>
    </source>
</reference>
<protein>
    <recommendedName>
        <fullName evidence="11 15">Leucyl/phenylalanyl-tRNA--protein transferase</fullName>
        <ecNumber evidence="10 15">2.3.2.6</ecNumber>
    </recommendedName>
    <alternativeName>
        <fullName evidence="12 15">L/F-transferase</fullName>
    </alternativeName>
    <alternativeName>
        <fullName evidence="13 15">Leucyltransferase</fullName>
    </alternativeName>
    <alternativeName>
        <fullName evidence="14 15">Phenyalanyltransferase</fullName>
    </alternativeName>
</protein>
<comment type="catalytic activity">
    <reaction evidence="5 15">
        <text>L-phenylalanyl-tRNA(Phe) + an N-terminal L-alpha-aminoacyl-[protein] = an N-terminal L-phenylalanyl-L-alpha-aminoacyl-[protein] + tRNA(Phe)</text>
        <dbReference type="Rhea" id="RHEA:43632"/>
        <dbReference type="Rhea" id="RHEA-COMP:9668"/>
        <dbReference type="Rhea" id="RHEA-COMP:9699"/>
        <dbReference type="Rhea" id="RHEA-COMP:10636"/>
        <dbReference type="Rhea" id="RHEA-COMP:10637"/>
        <dbReference type="ChEBI" id="CHEBI:78442"/>
        <dbReference type="ChEBI" id="CHEBI:78531"/>
        <dbReference type="ChEBI" id="CHEBI:78597"/>
        <dbReference type="ChEBI" id="CHEBI:83561"/>
        <dbReference type="EC" id="2.3.2.6"/>
    </reaction>
</comment>
<comment type="catalytic activity">
    <reaction evidence="7 15">
        <text>N-terminal L-lysyl-[protein] + L-leucyl-tRNA(Leu) = N-terminal L-leucyl-L-lysyl-[protein] + tRNA(Leu) + H(+)</text>
        <dbReference type="Rhea" id="RHEA:12340"/>
        <dbReference type="Rhea" id="RHEA-COMP:9613"/>
        <dbReference type="Rhea" id="RHEA-COMP:9622"/>
        <dbReference type="Rhea" id="RHEA-COMP:12670"/>
        <dbReference type="Rhea" id="RHEA-COMP:12671"/>
        <dbReference type="ChEBI" id="CHEBI:15378"/>
        <dbReference type="ChEBI" id="CHEBI:65249"/>
        <dbReference type="ChEBI" id="CHEBI:78442"/>
        <dbReference type="ChEBI" id="CHEBI:78494"/>
        <dbReference type="ChEBI" id="CHEBI:133043"/>
        <dbReference type="EC" id="2.3.2.6"/>
    </reaction>
</comment>
<dbReference type="Gene3D" id="3.40.630.70">
    <property type="entry name" value="Leucyl/phenylalanyl-tRNA-protein transferase, C-terminal domain"/>
    <property type="match status" value="1"/>
</dbReference>
<comment type="subcellular location">
    <subcellularLocation>
        <location evidence="1 15">Cytoplasm</location>
    </subcellularLocation>
</comment>
<comment type="catalytic activity">
    <reaction evidence="6 15">
        <text>N-terminal L-arginyl-[protein] + L-leucyl-tRNA(Leu) = N-terminal L-leucyl-L-arginyl-[protein] + tRNA(Leu) + H(+)</text>
        <dbReference type="Rhea" id="RHEA:50416"/>
        <dbReference type="Rhea" id="RHEA-COMP:9613"/>
        <dbReference type="Rhea" id="RHEA-COMP:9622"/>
        <dbReference type="Rhea" id="RHEA-COMP:12672"/>
        <dbReference type="Rhea" id="RHEA-COMP:12673"/>
        <dbReference type="ChEBI" id="CHEBI:15378"/>
        <dbReference type="ChEBI" id="CHEBI:64719"/>
        <dbReference type="ChEBI" id="CHEBI:78442"/>
        <dbReference type="ChEBI" id="CHEBI:78494"/>
        <dbReference type="ChEBI" id="CHEBI:133044"/>
        <dbReference type="EC" id="2.3.2.6"/>
    </reaction>
</comment>
<keyword evidence="2 15" id="KW-0963">Cytoplasm</keyword>
<dbReference type="InterPro" id="IPR016181">
    <property type="entry name" value="Acyl_CoA_acyltransferase"/>
</dbReference>
<evidence type="ECO:0000256" key="4">
    <source>
        <dbReference type="ARBA" id="ARBA00023315"/>
    </source>
</evidence>
<dbReference type="PANTHER" id="PTHR30098">
    <property type="entry name" value="LEUCYL/PHENYLALANYL-TRNA--PROTEIN TRANSFERASE"/>
    <property type="match status" value="1"/>
</dbReference>
<dbReference type="GO" id="GO:0030163">
    <property type="term" value="P:protein catabolic process"/>
    <property type="evidence" value="ECO:0007669"/>
    <property type="project" value="UniProtKB-UniRule"/>
</dbReference>
<evidence type="ECO:0000313" key="16">
    <source>
        <dbReference type="EMBL" id="QGU31606.1"/>
    </source>
</evidence>
<comment type="similarity">
    <text evidence="9 15">Belongs to the L/F-transferase family.</text>
</comment>
<dbReference type="EMBL" id="CP039268">
    <property type="protein sequence ID" value="QGU31606.1"/>
    <property type="molecule type" value="Genomic_DNA"/>
</dbReference>
<evidence type="ECO:0000256" key="6">
    <source>
        <dbReference type="ARBA" id="ARBA00050652"/>
    </source>
</evidence>
<evidence type="ECO:0000256" key="14">
    <source>
        <dbReference type="ARBA" id="ARBA00083640"/>
    </source>
</evidence>
<dbReference type="FunFam" id="3.40.630.70:FF:000001">
    <property type="entry name" value="Leucyl/phenylalanyl-tRNA--protein transferase"/>
    <property type="match status" value="1"/>
</dbReference>
<dbReference type="Pfam" id="PF03588">
    <property type="entry name" value="Leu_Phe_trans"/>
    <property type="match status" value="1"/>
</dbReference>
<evidence type="ECO:0000256" key="2">
    <source>
        <dbReference type="ARBA" id="ARBA00022490"/>
    </source>
</evidence>
<accession>A0A6I6E8F8</accession>
<dbReference type="FunFam" id="3.30.70.3550:FF:000001">
    <property type="entry name" value="Leucyl/phenylalanyl-tRNA--protein transferase"/>
    <property type="match status" value="1"/>
</dbReference>
<dbReference type="Proteomes" id="UP000426424">
    <property type="component" value="Chromosome"/>
</dbReference>
<proteinExistence type="inferred from homology"/>
<evidence type="ECO:0000256" key="7">
    <source>
        <dbReference type="ARBA" id="ARBA00051538"/>
    </source>
</evidence>
<keyword evidence="4 15" id="KW-0012">Acyltransferase</keyword>
<dbReference type="GO" id="GO:0008914">
    <property type="term" value="F:leucyl-tRNA--protein transferase activity"/>
    <property type="evidence" value="ECO:0007669"/>
    <property type="project" value="UniProtKB-UniRule"/>
</dbReference>
<dbReference type="RefSeq" id="WP_153973805.1">
    <property type="nucleotide sequence ID" value="NZ_CP039268.1"/>
</dbReference>
<dbReference type="InterPro" id="IPR042221">
    <property type="entry name" value="Leu/Phe-tRNA_Trfase_N"/>
</dbReference>
<dbReference type="PANTHER" id="PTHR30098:SF2">
    <property type="entry name" value="LEUCYL_PHENYLALANYL-TRNA--PROTEIN TRANSFERASE"/>
    <property type="match status" value="1"/>
</dbReference>
<sequence length="250" mass="27499">MIALLDPCDRTTFPDPGQALREPNGLLAVGGDLSPERLIEAYRGGIFPWFGAGDPILWWSPDPRAILFPEHFHASRSLRKRLRRGDLVTTLDRDFAGVIQGCSEPRDAEAGTWLIPEMMAAYRRLHDLGLAHSVEVWRAGSLVGGLYGVAIGRVFFGESMFSRVSDASKVALARLCEQLRAWGFGLIDCQMTTKHLLRLGACEVSRAEFLTLLDHYGARPGYNKSWDDGTERPACAIQVAPPSSGDDSNS</sequence>
<evidence type="ECO:0000256" key="13">
    <source>
        <dbReference type="ARBA" id="ARBA00077165"/>
    </source>
</evidence>
<organism evidence="16 17">
    <name type="scientific">Thermochromatium tepidum ATCC 43061</name>
    <dbReference type="NCBI Taxonomy" id="316276"/>
    <lineage>
        <taxon>Bacteria</taxon>
        <taxon>Pseudomonadati</taxon>
        <taxon>Pseudomonadota</taxon>
        <taxon>Gammaproteobacteria</taxon>
        <taxon>Chromatiales</taxon>
        <taxon>Chromatiaceae</taxon>
        <taxon>Thermochromatium</taxon>
    </lineage>
</organism>
<keyword evidence="17" id="KW-1185">Reference proteome</keyword>
<dbReference type="GO" id="GO:0005737">
    <property type="term" value="C:cytoplasm"/>
    <property type="evidence" value="ECO:0007669"/>
    <property type="project" value="UniProtKB-SubCell"/>
</dbReference>